<dbReference type="InterPro" id="IPR013656">
    <property type="entry name" value="PAS_4"/>
</dbReference>
<dbReference type="PANTHER" id="PTHR43711">
    <property type="entry name" value="TWO-COMPONENT HISTIDINE KINASE"/>
    <property type="match status" value="1"/>
</dbReference>
<keyword evidence="3" id="KW-0597">Phosphoprotein</keyword>
<keyword evidence="5" id="KW-0418">Kinase</keyword>
<evidence type="ECO:0000313" key="10">
    <source>
        <dbReference type="EMBL" id="SDM58477.1"/>
    </source>
</evidence>
<dbReference type="InterPro" id="IPR036890">
    <property type="entry name" value="HATPase_C_sf"/>
</dbReference>
<dbReference type="SUPFAM" id="SSF55874">
    <property type="entry name" value="ATPase domain of HSP90 chaperone/DNA topoisomerase II/histidine kinase"/>
    <property type="match status" value="1"/>
</dbReference>
<dbReference type="CDD" id="cd00075">
    <property type="entry name" value="HATPase"/>
    <property type="match status" value="1"/>
</dbReference>
<dbReference type="Gene3D" id="3.30.450.20">
    <property type="entry name" value="PAS domain"/>
    <property type="match status" value="1"/>
</dbReference>
<dbReference type="OrthoDB" id="8127at2157"/>
<dbReference type="InterPro" id="IPR036097">
    <property type="entry name" value="HisK_dim/P_sf"/>
</dbReference>
<feature type="domain" description="Histidine kinase" evidence="8">
    <location>
        <begin position="301"/>
        <end position="537"/>
    </location>
</feature>
<dbReference type="PROSITE" id="PS50113">
    <property type="entry name" value="PAC"/>
    <property type="match status" value="1"/>
</dbReference>
<gene>
    <name evidence="10" type="ORF">SAMN04487949_2163</name>
</gene>
<dbReference type="AlphaFoldDB" id="A0A1G9UEU4"/>
<feature type="region of interest" description="Disordered" evidence="7">
    <location>
        <begin position="410"/>
        <end position="454"/>
    </location>
</feature>
<feature type="domain" description="PAC" evidence="9">
    <location>
        <begin position="233"/>
        <end position="290"/>
    </location>
</feature>
<sequence length="545" mass="59412">MSILETANRSVLVVGESTEPAVSALTDALDGIEVEEAADVTTACSIETVDCVVVAPGETPVSTVVEAVREVDTDVPIVVFRPTTAVTPGAALDAGATDVVPADVADATRLLVARVEAAVENRRREREHVETTNLLDALFERIPLHLYVKDTEGRHLRVSSAYTDDPEQFVGKTDVELYDNANSGNAHADDMRVITENEPILHKREPLIHDDEGRFDATGLRDHYSDDPFGDETLLDSDLLDDADTLEDGHEGWVLTSKVPWYDADGTVAGLIGVTVDVSQQEAYRRLLERQNERLSEFASVVTHDLRNPLNTAQGYLELARETGDDEYFDRVADAHKRMEELIADVLTLARTGTDVADCTDVDLASVVADAWEICCEPGATLDVASPLGTARADESRLRELLENLFRNSVEHGSTSSRPQAEDSVERGSTRTRAWPDDSTKHGTATADNEPETDVRITVGLLDDDAGFYVEDDGPGIPEGEHSRVFEPGVTSRKEGTGFGLPIVRRIAEAHGWAVDVTDAEHAETGARFEFRYDAAPDTVTPRPE</sequence>
<evidence type="ECO:0000259" key="9">
    <source>
        <dbReference type="PROSITE" id="PS50113"/>
    </source>
</evidence>
<dbReference type="SMART" id="SM00387">
    <property type="entry name" value="HATPase_c"/>
    <property type="match status" value="1"/>
</dbReference>
<dbReference type="PROSITE" id="PS50109">
    <property type="entry name" value="HIS_KIN"/>
    <property type="match status" value="1"/>
</dbReference>
<dbReference type="GO" id="GO:0000155">
    <property type="term" value="F:phosphorelay sensor kinase activity"/>
    <property type="evidence" value="ECO:0007669"/>
    <property type="project" value="InterPro"/>
</dbReference>
<dbReference type="Gene3D" id="3.30.565.10">
    <property type="entry name" value="Histidine kinase-like ATPase, C-terminal domain"/>
    <property type="match status" value="1"/>
</dbReference>
<keyword evidence="11" id="KW-1185">Reference proteome</keyword>
<organism evidence="10 11">
    <name type="scientific">Halogranum gelatinilyticum</name>
    <dbReference type="NCBI Taxonomy" id="660521"/>
    <lineage>
        <taxon>Archaea</taxon>
        <taxon>Methanobacteriati</taxon>
        <taxon>Methanobacteriota</taxon>
        <taxon>Stenosarchaea group</taxon>
        <taxon>Halobacteria</taxon>
        <taxon>Halobacteriales</taxon>
        <taxon>Haloferacaceae</taxon>
    </lineage>
</organism>
<dbReference type="InterPro" id="IPR000700">
    <property type="entry name" value="PAS-assoc_C"/>
</dbReference>
<proteinExistence type="predicted"/>
<dbReference type="EC" id="2.7.13.3" evidence="2"/>
<evidence type="ECO:0000256" key="2">
    <source>
        <dbReference type="ARBA" id="ARBA00012438"/>
    </source>
</evidence>
<keyword evidence="6" id="KW-0902">Two-component regulatory system</keyword>
<protein>
    <recommendedName>
        <fullName evidence="2">histidine kinase</fullName>
        <ecNumber evidence="2">2.7.13.3</ecNumber>
    </recommendedName>
</protein>
<evidence type="ECO:0000256" key="5">
    <source>
        <dbReference type="ARBA" id="ARBA00022777"/>
    </source>
</evidence>
<evidence type="ECO:0000256" key="4">
    <source>
        <dbReference type="ARBA" id="ARBA00022679"/>
    </source>
</evidence>
<dbReference type="Pfam" id="PF02518">
    <property type="entry name" value="HATPase_c"/>
    <property type="match status" value="1"/>
</dbReference>
<evidence type="ECO:0000259" key="8">
    <source>
        <dbReference type="PROSITE" id="PS50109"/>
    </source>
</evidence>
<keyword evidence="4" id="KW-0808">Transferase</keyword>
<dbReference type="PRINTS" id="PR00344">
    <property type="entry name" value="BCTRLSENSOR"/>
</dbReference>
<dbReference type="EMBL" id="FNHL01000002">
    <property type="protein sequence ID" value="SDM58477.1"/>
    <property type="molecule type" value="Genomic_DNA"/>
</dbReference>
<dbReference type="SUPFAM" id="SSF55785">
    <property type="entry name" value="PYP-like sensor domain (PAS domain)"/>
    <property type="match status" value="1"/>
</dbReference>
<dbReference type="InterPro" id="IPR003661">
    <property type="entry name" value="HisK_dim/P_dom"/>
</dbReference>
<reference evidence="11" key="1">
    <citation type="submission" date="2016-10" db="EMBL/GenBank/DDBJ databases">
        <authorList>
            <person name="Varghese N."/>
            <person name="Submissions S."/>
        </authorList>
    </citation>
    <scope>NUCLEOTIDE SEQUENCE [LARGE SCALE GENOMIC DNA]</scope>
    <source>
        <strain evidence="11">CGMCC 1.10119</strain>
    </source>
</reference>
<evidence type="ECO:0000256" key="3">
    <source>
        <dbReference type="ARBA" id="ARBA00022553"/>
    </source>
</evidence>
<dbReference type="SUPFAM" id="SSF47384">
    <property type="entry name" value="Homodimeric domain of signal transducing histidine kinase"/>
    <property type="match status" value="1"/>
</dbReference>
<evidence type="ECO:0000256" key="1">
    <source>
        <dbReference type="ARBA" id="ARBA00000085"/>
    </source>
</evidence>
<dbReference type="InterPro" id="IPR003594">
    <property type="entry name" value="HATPase_dom"/>
</dbReference>
<dbReference type="Gene3D" id="1.10.287.130">
    <property type="match status" value="1"/>
</dbReference>
<accession>A0A1G9UEU4</accession>
<feature type="compositionally biased region" description="Basic and acidic residues" evidence="7">
    <location>
        <begin position="420"/>
        <end position="441"/>
    </location>
</feature>
<name>A0A1G9UEU4_9EURY</name>
<dbReference type="Pfam" id="PF08448">
    <property type="entry name" value="PAS_4"/>
    <property type="match status" value="1"/>
</dbReference>
<dbReference type="SMART" id="SM00388">
    <property type="entry name" value="HisKA"/>
    <property type="match status" value="1"/>
</dbReference>
<dbReference type="PANTHER" id="PTHR43711:SF1">
    <property type="entry name" value="HISTIDINE KINASE 1"/>
    <property type="match status" value="1"/>
</dbReference>
<dbReference type="STRING" id="660521.SAMN04487949_2163"/>
<evidence type="ECO:0000256" key="6">
    <source>
        <dbReference type="ARBA" id="ARBA00023012"/>
    </source>
</evidence>
<dbReference type="Pfam" id="PF00512">
    <property type="entry name" value="HisKA"/>
    <property type="match status" value="1"/>
</dbReference>
<dbReference type="InterPro" id="IPR004358">
    <property type="entry name" value="Sig_transdc_His_kin-like_C"/>
</dbReference>
<evidence type="ECO:0000256" key="7">
    <source>
        <dbReference type="SAM" id="MobiDB-lite"/>
    </source>
</evidence>
<dbReference type="RefSeq" id="WP_139173331.1">
    <property type="nucleotide sequence ID" value="NZ_FNHL01000002.1"/>
</dbReference>
<comment type="catalytic activity">
    <reaction evidence="1">
        <text>ATP + protein L-histidine = ADP + protein N-phospho-L-histidine.</text>
        <dbReference type="EC" id="2.7.13.3"/>
    </reaction>
</comment>
<dbReference type="Proteomes" id="UP000199451">
    <property type="component" value="Unassembled WGS sequence"/>
</dbReference>
<dbReference type="InterPro" id="IPR035965">
    <property type="entry name" value="PAS-like_dom_sf"/>
</dbReference>
<dbReference type="InterPro" id="IPR050736">
    <property type="entry name" value="Sensor_HK_Regulatory"/>
</dbReference>
<evidence type="ECO:0000313" key="11">
    <source>
        <dbReference type="Proteomes" id="UP000199451"/>
    </source>
</evidence>
<dbReference type="CDD" id="cd00082">
    <property type="entry name" value="HisKA"/>
    <property type="match status" value="1"/>
</dbReference>
<dbReference type="InterPro" id="IPR005467">
    <property type="entry name" value="His_kinase_dom"/>
</dbReference>